<dbReference type="InterPro" id="IPR020719">
    <property type="entry name" value="RNA3'_term_phos_cycl-like_CS"/>
</dbReference>
<dbReference type="InterPro" id="IPR000504">
    <property type="entry name" value="RRM_dom"/>
</dbReference>
<reference evidence="4" key="1">
    <citation type="submission" date="2021-06" db="EMBL/GenBank/DDBJ databases">
        <authorList>
            <person name="Kallberg Y."/>
            <person name="Tangrot J."/>
            <person name="Rosling A."/>
        </authorList>
    </citation>
    <scope>NUCLEOTIDE SEQUENCE</scope>
    <source>
        <strain evidence="4">CL551</strain>
    </source>
</reference>
<organism evidence="4 5">
    <name type="scientific">Acaulospora morrowiae</name>
    <dbReference type="NCBI Taxonomy" id="94023"/>
    <lineage>
        <taxon>Eukaryota</taxon>
        <taxon>Fungi</taxon>
        <taxon>Fungi incertae sedis</taxon>
        <taxon>Mucoromycota</taxon>
        <taxon>Glomeromycotina</taxon>
        <taxon>Glomeromycetes</taxon>
        <taxon>Diversisporales</taxon>
        <taxon>Acaulosporaceae</taxon>
        <taxon>Acaulospora</taxon>
    </lineage>
</organism>
<feature type="non-terminal residue" evidence="4">
    <location>
        <position position="440"/>
    </location>
</feature>
<feature type="compositionally biased region" description="Basic and acidic residues" evidence="2">
    <location>
        <begin position="161"/>
        <end position="176"/>
    </location>
</feature>
<dbReference type="Gene3D" id="3.65.10.20">
    <property type="entry name" value="RNA 3'-terminal phosphate cyclase domain"/>
    <property type="match status" value="1"/>
</dbReference>
<dbReference type="GO" id="GO:0005634">
    <property type="term" value="C:nucleus"/>
    <property type="evidence" value="ECO:0007669"/>
    <property type="project" value="TreeGrafter"/>
</dbReference>
<dbReference type="SUPFAM" id="SSF54928">
    <property type="entry name" value="RNA-binding domain, RBD"/>
    <property type="match status" value="1"/>
</dbReference>
<dbReference type="SUPFAM" id="SSF52913">
    <property type="entry name" value="RNA 3'-terminal phosphate cyclase, RPTC, insert domain"/>
    <property type="match status" value="1"/>
</dbReference>
<dbReference type="PROSITE" id="PS01287">
    <property type="entry name" value="RTC"/>
    <property type="match status" value="1"/>
</dbReference>
<dbReference type="Gene3D" id="3.30.70.330">
    <property type="match status" value="2"/>
</dbReference>
<keyword evidence="1" id="KW-0694">RNA-binding</keyword>
<accession>A0A9N9H508</accession>
<dbReference type="InterPro" id="IPR037136">
    <property type="entry name" value="RNA3'_phos_cyclase_dom_sf"/>
</dbReference>
<sequence>YREQDLLKIFSACGEVVEVSLPRKYKGGPLRGFACIQYRKREEAEKAINELNETKHHGRTIAVDWSLPKDKYLEAMGAFQAKLAGDPGNGPDRAHEDQIKDEDIRSFDEEETEDESENGSVLDEDHVMADIDSEDDKSAEETEEKDDDDEIMTDAKDDDNSENHRSTGTIKRETHPPSEGNVLFIRNLAFEATEEELGAIFKIFRPIVQREFGFTFDVNIIGRGYYPQGGGEVMLRVDPVVGRALNPIKMVDRGTIVNIKGQTSKHYEYARSGISDPTLPEISGIKPDIEINVEKAVSKGFDLLLWAETSTGCIMSGSAVGSKRQSPEDVGKRATEELLQNLRHGGCVDEYLQDQLIIFMSLAEGKSQLVTGPITLHTRTAIHFAEKMLGIKFQISKLESQQYVKLEDDAPDEAYDGGPFIIECEGVGLKIVNDNAQQTA</sequence>
<feature type="compositionally biased region" description="Acidic residues" evidence="2">
    <location>
        <begin position="131"/>
        <end position="160"/>
    </location>
</feature>
<dbReference type="PANTHER" id="PTHR11096">
    <property type="entry name" value="RNA 3' TERMINAL PHOSPHATE CYCLASE"/>
    <property type="match status" value="1"/>
</dbReference>
<dbReference type="OrthoDB" id="25029at2759"/>
<dbReference type="EMBL" id="CAJVPV010010079">
    <property type="protein sequence ID" value="CAG8647719.1"/>
    <property type="molecule type" value="Genomic_DNA"/>
</dbReference>
<dbReference type="AlphaFoldDB" id="A0A9N9H508"/>
<dbReference type="SUPFAM" id="SSF55205">
    <property type="entry name" value="EPT/RTPC-like"/>
    <property type="match status" value="2"/>
</dbReference>
<protein>
    <submittedName>
        <fullName evidence="4">13667_t:CDS:1</fullName>
    </submittedName>
</protein>
<dbReference type="InterPro" id="IPR013791">
    <property type="entry name" value="RNA3'-term_phos_cycl_insert"/>
</dbReference>
<name>A0A9N9H508_9GLOM</name>
<evidence type="ECO:0000313" key="4">
    <source>
        <dbReference type="EMBL" id="CAG8647719.1"/>
    </source>
</evidence>
<keyword evidence="5" id="KW-1185">Reference proteome</keyword>
<dbReference type="GO" id="GO:0006396">
    <property type="term" value="P:RNA processing"/>
    <property type="evidence" value="ECO:0007669"/>
    <property type="project" value="InterPro"/>
</dbReference>
<dbReference type="GO" id="GO:0003963">
    <property type="term" value="F:RNA-3'-phosphate cyclase activity"/>
    <property type="evidence" value="ECO:0007669"/>
    <property type="project" value="TreeGrafter"/>
</dbReference>
<dbReference type="GO" id="GO:0003723">
    <property type="term" value="F:RNA binding"/>
    <property type="evidence" value="ECO:0007669"/>
    <property type="project" value="UniProtKB-UniRule"/>
</dbReference>
<dbReference type="PROSITE" id="PS50102">
    <property type="entry name" value="RRM"/>
    <property type="match status" value="1"/>
</dbReference>
<dbReference type="InterPro" id="IPR036553">
    <property type="entry name" value="RPTC_insert"/>
</dbReference>
<feature type="domain" description="RRM" evidence="3">
    <location>
        <begin position="1"/>
        <end position="68"/>
    </location>
</feature>
<dbReference type="SMART" id="SM00360">
    <property type="entry name" value="RRM"/>
    <property type="match status" value="1"/>
</dbReference>
<dbReference type="PANTHER" id="PTHR11096:SF0">
    <property type="entry name" value="RNA 3'-TERMINAL PHOSPHATE CYCLASE"/>
    <property type="match status" value="1"/>
</dbReference>
<dbReference type="Pfam" id="PF05189">
    <property type="entry name" value="RTC_insert"/>
    <property type="match status" value="1"/>
</dbReference>
<dbReference type="InterPro" id="IPR023797">
    <property type="entry name" value="RNA3'_phos_cyclase_dom"/>
</dbReference>
<dbReference type="InterPro" id="IPR000228">
    <property type="entry name" value="RNA3'_term_phos_cyc"/>
</dbReference>
<dbReference type="InterPro" id="IPR012677">
    <property type="entry name" value="Nucleotide-bd_a/b_plait_sf"/>
</dbReference>
<dbReference type="Pfam" id="PF01137">
    <property type="entry name" value="RTC"/>
    <property type="match status" value="1"/>
</dbReference>
<evidence type="ECO:0000256" key="2">
    <source>
        <dbReference type="SAM" id="MobiDB-lite"/>
    </source>
</evidence>
<dbReference type="Proteomes" id="UP000789342">
    <property type="component" value="Unassembled WGS sequence"/>
</dbReference>
<dbReference type="InterPro" id="IPR013792">
    <property type="entry name" value="RNA3'P_cycl/enolpyr_Trfase_a/b"/>
</dbReference>
<evidence type="ECO:0000259" key="3">
    <source>
        <dbReference type="PROSITE" id="PS50102"/>
    </source>
</evidence>
<comment type="caution">
    <text evidence="4">The sequence shown here is derived from an EMBL/GenBank/DDBJ whole genome shotgun (WGS) entry which is preliminary data.</text>
</comment>
<feature type="compositionally biased region" description="Acidic residues" evidence="2">
    <location>
        <begin position="108"/>
        <end position="117"/>
    </location>
</feature>
<evidence type="ECO:0000256" key="1">
    <source>
        <dbReference type="PROSITE-ProRule" id="PRU00176"/>
    </source>
</evidence>
<evidence type="ECO:0000313" key="5">
    <source>
        <dbReference type="Proteomes" id="UP000789342"/>
    </source>
</evidence>
<dbReference type="InterPro" id="IPR035979">
    <property type="entry name" value="RBD_domain_sf"/>
</dbReference>
<feature type="region of interest" description="Disordered" evidence="2">
    <location>
        <begin position="83"/>
        <end position="178"/>
    </location>
</feature>
<proteinExistence type="predicted"/>
<feature type="compositionally biased region" description="Basic and acidic residues" evidence="2">
    <location>
        <begin position="92"/>
        <end position="107"/>
    </location>
</feature>
<dbReference type="Pfam" id="PF00076">
    <property type="entry name" value="RRM_1"/>
    <property type="match status" value="1"/>
</dbReference>
<gene>
    <name evidence="4" type="ORF">AMORRO_LOCUS9811</name>
</gene>